<evidence type="ECO:0000256" key="4">
    <source>
        <dbReference type="ARBA" id="ARBA00023163"/>
    </source>
</evidence>
<reference evidence="7 8" key="1">
    <citation type="submission" date="2023-03" db="EMBL/GenBank/DDBJ databases">
        <title>Paludisphaera mucosa sp. nov. a novel planctomycete from northern fen.</title>
        <authorList>
            <person name="Ivanova A."/>
        </authorList>
    </citation>
    <scope>NUCLEOTIDE SEQUENCE [LARGE SCALE GENOMIC DNA]</scope>
    <source>
        <strain evidence="7 8">Pla2</strain>
    </source>
</reference>
<dbReference type="Gene3D" id="1.10.10.10">
    <property type="entry name" value="Winged helix-like DNA-binding domain superfamily/Winged helix DNA-binding domain"/>
    <property type="match status" value="1"/>
</dbReference>
<dbReference type="Pfam" id="PF08281">
    <property type="entry name" value="Sigma70_r4_2"/>
    <property type="match status" value="1"/>
</dbReference>
<protein>
    <submittedName>
        <fullName evidence="7">Sigma-70 family RNA polymerase sigma factor</fullName>
    </submittedName>
</protein>
<keyword evidence="2" id="KW-0805">Transcription regulation</keyword>
<evidence type="ECO:0000256" key="1">
    <source>
        <dbReference type="ARBA" id="ARBA00010641"/>
    </source>
</evidence>
<dbReference type="InterPro" id="IPR036388">
    <property type="entry name" value="WH-like_DNA-bd_sf"/>
</dbReference>
<evidence type="ECO:0000313" key="8">
    <source>
        <dbReference type="Proteomes" id="UP001216907"/>
    </source>
</evidence>
<comment type="similarity">
    <text evidence="1">Belongs to the sigma-70 factor family. ECF subfamily.</text>
</comment>
<accession>A0ABT6FB72</accession>
<dbReference type="EMBL" id="JARRAG010000002">
    <property type="protein sequence ID" value="MDG3004630.1"/>
    <property type="molecule type" value="Genomic_DNA"/>
</dbReference>
<dbReference type="RefSeq" id="WP_277860985.1">
    <property type="nucleotide sequence ID" value="NZ_JARRAG010000002.1"/>
</dbReference>
<feature type="domain" description="RNA polymerase sigma-70 region 2" evidence="5">
    <location>
        <begin position="22"/>
        <end position="89"/>
    </location>
</feature>
<dbReference type="InterPro" id="IPR013325">
    <property type="entry name" value="RNA_pol_sigma_r2"/>
</dbReference>
<dbReference type="SUPFAM" id="SSF88659">
    <property type="entry name" value="Sigma3 and sigma4 domains of RNA polymerase sigma factors"/>
    <property type="match status" value="1"/>
</dbReference>
<dbReference type="Proteomes" id="UP001216907">
    <property type="component" value="Unassembled WGS sequence"/>
</dbReference>
<dbReference type="InterPro" id="IPR039425">
    <property type="entry name" value="RNA_pol_sigma-70-like"/>
</dbReference>
<dbReference type="InterPro" id="IPR007627">
    <property type="entry name" value="RNA_pol_sigma70_r2"/>
</dbReference>
<keyword evidence="3" id="KW-0731">Sigma factor</keyword>
<evidence type="ECO:0000259" key="5">
    <source>
        <dbReference type="Pfam" id="PF04542"/>
    </source>
</evidence>
<evidence type="ECO:0000256" key="3">
    <source>
        <dbReference type="ARBA" id="ARBA00023082"/>
    </source>
</evidence>
<evidence type="ECO:0000256" key="2">
    <source>
        <dbReference type="ARBA" id="ARBA00023015"/>
    </source>
</evidence>
<keyword evidence="4" id="KW-0804">Transcription</keyword>
<dbReference type="PANTHER" id="PTHR43133:SF51">
    <property type="entry name" value="RNA POLYMERASE SIGMA FACTOR"/>
    <property type="match status" value="1"/>
</dbReference>
<keyword evidence="8" id="KW-1185">Reference proteome</keyword>
<organism evidence="7 8">
    <name type="scientific">Paludisphaera mucosa</name>
    <dbReference type="NCBI Taxonomy" id="3030827"/>
    <lineage>
        <taxon>Bacteria</taxon>
        <taxon>Pseudomonadati</taxon>
        <taxon>Planctomycetota</taxon>
        <taxon>Planctomycetia</taxon>
        <taxon>Isosphaerales</taxon>
        <taxon>Isosphaeraceae</taxon>
        <taxon>Paludisphaera</taxon>
    </lineage>
</organism>
<dbReference type="Gene3D" id="1.10.1740.10">
    <property type="match status" value="1"/>
</dbReference>
<dbReference type="InterPro" id="IPR013249">
    <property type="entry name" value="RNA_pol_sigma70_r4_t2"/>
</dbReference>
<dbReference type="NCBIfam" id="TIGR02937">
    <property type="entry name" value="sigma70-ECF"/>
    <property type="match status" value="1"/>
</dbReference>
<dbReference type="InterPro" id="IPR014284">
    <property type="entry name" value="RNA_pol_sigma-70_dom"/>
</dbReference>
<comment type="caution">
    <text evidence="7">The sequence shown here is derived from an EMBL/GenBank/DDBJ whole genome shotgun (WGS) entry which is preliminary data.</text>
</comment>
<gene>
    <name evidence="7" type="ORF">PZE19_12655</name>
</gene>
<dbReference type="InterPro" id="IPR013324">
    <property type="entry name" value="RNA_pol_sigma_r3/r4-like"/>
</dbReference>
<dbReference type="SUPFAM" id="SSF88946">
    <property type="entry name" value="Sigma2 domain of RNA polymerase sigma factors"/>
    <property type="match status" value="1"/>
</dbReference>
<evidence type="ECO:0000259" key="6">
    <source>
        <dbReference type="Pfam" id="PF08281"/>
    </source>
</evidence>
<dbReference type="CDD" id="cd06171">
    <property type="entry name" value="Sigma70_r4"/>
    <property type="match status" value="1"/>
</dbReference>
<name>A0ABT6FB72_9BACT</name>
<evidence type="ECO:0000313" key="7">
    <source>
        <dbReference type="EMBL" id="MDG3004630.1"/>
    </source>
</evidence>
<sequence length="174" mass="19287">MQPDAEIVRDVLRGDRTAFAALVARHERAAWATARRVLRDDHAAADAAQEAFLLAFRRLGDLQRPERFGVWLLRIARREAVRMARARARSPDHAFDEPAEEPFEASRLSADSEELLAAVARLPEHERLVVALHYLEGRTVAEVASALGRPVGTVTKQLSRAIGRLRLKTGGVIG</sequence>
<proteinExistence type="inferred from homology"/>
<feature type="domain" description="RNA polymerase sigma factor 70 region 4 type 2" evidence="6">
    <location>
        <begin position="113"/>
        <end position="164"/>
    </location>
</feature>
<dbReference type="PANTHER" id="PTHR43133">
    <property type="entry name" value="RNA POLYMERASE ECF-TYPE SIGMA FACTO"/>
    <property type="match status" value="1"/>
</dbReference>
<dbReference type="Pfam" id="PF04542">
    <property type="entry name" value="Sigma70_r2"/>
    <property type="match status" value="1"/>
</dbReference>